<reference evidence="4" key="1">
    <citation type="submission" date="2022-08" db="EMBL/GenBank/DDBJ databases">
        <authorList>
            <consortium name="DOE Joint Genome Institute"/>
            <person name="Min B."/>
            <person name="Riley R."/>
            <person name="Sierra-Patev S."/>
            <person name="Naranjo-Ortiz M."/>
            <person name="Looney B."/>
            <person name="Konkel Z."/>
            <person name="Slot J.C."/>
            <person name="Sakamoto Y."/>
            <person name="Steenwyk J.L."/>
            <person name="Rokas A."/>
            <person name="Carro J."/>
            <person name="Camarero S."/>
            <person name="Ferreira P."/>
            <person name="Molpeceres G."/>
            <person name="Ruiz-Duenas F.J."/>
            <person name="Serrano A."/>
            <person name="Henrissat B."/>
            <person name="Drula E."/>
            <person name="Hughes K.W."/>
            <person name="Mata J.L."/>
            <person name="Ishikawa N.K."/>
            <person name="Vargas-Isla R."/>
            <person name="Ushijima S."/>
            <person name="Smith C.A."/>
            <person name="Ahrendt S."/>
            <person name="Andreopoulos W."/>
            <person name="He G."/>
            <person name="Labutti K."/>
            <person name="Lipzen A."/>
            <person name="Ng V."/>
            <person name="Sandor L."/>
            <person name="Barry K."/>
            <person name="Martinez A.T."/>
            <person name="Xiao Y."/>
            <person name="Gibbons J.G."/>
            <person name="Terashima K."/>
            <person name="Hibbett D.S."/>
            <person name="Grigoriev I.V."/>
        </authorList>
    </citation>
    <scope>NUCLEOTIDE SEQUENCE</scope>
    <source>
        <strain evidence="4">TFB10827</strain>
    </source>
</reference>
<dbReference type="InterPro" id="IPR016093">
    <property type="entry name" value="MIR_motif"/>
</dbReference>
<evidence type="ECO:0000259" key="3">
    <source>
        <dbReference type="PROSITE" id="PS50919"/>
    </source>
</evidence>
<evidence type="ECO:0000313" key="4">
    <source>
        <dbReference type="EMBL" id="KAJ3990943.1"/>
    </source>
</evidence>
<dbReference type="Proteomes" id="UP001163828">
    <property type="component" value="Unassembled WGS sequence"/>
</dbReference>
<dbReference type="SMART" id="SM00472">
    <property type="entry name" value="MIR"/>
    <property type="match status" value="1"/>
</dbReference>
<feature type="region of interest" description="Disordered" evidence="2">
    <location>
        <begin position="1"/>
        <end position="23"/>
    </location>
</feature>
<dbReference type="PROSITE" id="PS50919">
    <property type="entry name" value="MIR"/>
    <property type="match status" value="1"/>
</dbReference>
<dbReference type="PANTHER" id="PTHR10050:SF50">
    <property type="entry name" value="DOLICHYL-PHOSPHATE-MANNOSE--PROTEIN MANNOSYLTRANSFERASE 1-RELATED"/>
    <property type="match status" value="1"/>
</dbReference>
<gene>
    <name evidence="4" type="ORF">F5050DRAFT_1878317</name>
</gene>
<keyword evidence="1" id="KW-0677">Repeat</keyword>
<name>A0ABQ8PWY5_9AGAR</name>
<dbReference type="InterPro" id="IPR036300">
    <property type="entry name" value="MIR_dom_sf"/>
</dbReference>
<dbReference type="EMBL" id="MU791308">
    <property type="protein sequence ID" value="KAJ3990943.1"/>
    <property type="molecule type" value="Genomic_DNA"/>
</dbReference>
<evidence type="ECO:0000256" key="2">
    <source>
        <dbReference type="SAM" id="MobiDB-lite"/>
    </source>
</evidence>
<evidence type="ECO:0000256" key="1">
    <source>
        <dbReference type="ARBA" id="ARBA00022737"/>
    </source>
</evidence>
<protein>
    <submittedName>
        <fullName evidence="4">MIR motif-containing protein</fullName>
    </submittedName>
</protein>
<proteinExistence type="predicted"/>
<keyword evidence="5" id="KW-1185">Reference proteome</keyword>
<accession>A0ABQ8PWY5</accession>
<feature type="domain" description="MIR" evidence="3">
    <location>
        <begin position="55"/>
        <end position="114"/>
    </location>
</feature>
<dbReference type="Pfam" id="PF02815">
    <property type="entry name" value="MIR"/>
    <property type="match status" value="1"/>
</dbReference>
<evidence type="ECO:0000313" key="5">
    <source>
        <dbReference type="Proteomes" id="UP001163828"/>
    </source>
</evidence>
<sequence length="156" mass="17496">MSSEFQHTLGDRGMEDTYAATDHPISSPGYYNNDWRIDNATHIDPPVICGSPNGLRYITPGMRIKLSHISTEKMLHSHDIRPPVSEVDFQNEVSAYGAPGFQDDANDDWILEIDEAASREAAKTLRTKFRLRHALLGAICFPTRSSYQNGDSSSRR</sequence>
<organism evidence="4 5">
    <name type="scientific">Lentinula boryana</name>
    <dbReference type="NCBI Taxonomy" id="40481"/>
    <lineage>
        <taxon>Eukaryota</taxon>
        <taxon>Fungi</taxon>
        <taxon>Dikarya</taxon>
        <taxon>Basidiomycota</taxon>
        <taxon>Agaricomycotina</taxon>
        <taxon>Agaricomycetes</taxon>
        <taxon>Agaricomycetidae</taxon>
        <taxon>Agaricales</taxon>
        <taxon>Marasmiineae</taxon>
        <taxon>Omphalotaceae</taxon>
        <taxon>Lentinula</taxon>
    </lineage>
</organism>
<comment type="caution">
    <text evidence="4">The sequence shown here is derived from an EMBL/GenBank/DDBJ whole genome shotgun (WGS) entry which is preliminary data.</text>
</comment>
<dbReference type="SUPFAM" id="SSF82109">
    <property type="entry name" value="MIR domain"/>
    <property type="match status" value="1"/>
</dbReference>
<dbReference type="Gene3D" id="2.80.10.50">
    <property type="match status" value="1"/>
</dbReference>
<dbReference type="PANTHER" id="PTHR10050">
    <property type="entry name" value="DOLICHYL-PHOSPHATE-MANNOSE--PROTEIN MANNOSYLTRANSFERASE"/>
    <property type="match status" value="1"/>
</dbReference>
<dbReference type="InterPro" id="IPR027005">
    <property type="entry name" value="PMT-like"/>
</dbReference>